<dbReference type="SMART" id="SM00320">
    <property type="entry name" value="WD40"/>
    <property type="match status" value="3"/>
</dbReference>
<reference evidence="4 5" key="1">
    <citation type="submission" date="2020-08" db="EMBL/GenBank/DDBJ databases">
        <authorList>
            <person name="Newling K."/>
            <person name="Davey J."/>
            <person name="Forrester S."/>
        </authorList>
    </citation>
    <scope>NUCLEOTIDE SEQUENCE [LARGE SCALE GENOMIC DNA]</scope>
    <source>
        <strain evidence="5">Crithidia deanei Carvalho (ATCC PRA-265)</strain>
    </source>
</reference>
<keyword evidence="1 3" id="KW-0853">WD repeat</keyword>
<dbReference type="PROSITE" id="PS50082">
    <property type="entry name" value="WD_REPEATS_2"/>
    <property type="match status" value="1"/>
</dbReference>
<name>A0A7G2CHE2_9TRYP</name>
<evidence type="ECO:0000256" key="1">
    <source>
        <dbReference type="ARBA" id="ARBA00022574"/>
    </source>
</evidence>
<evidence type="ECO:0000256" key="3">
    <source>
        <dbReference type="PROSITE-ProRule" id="PRU00221"/>
    </source>
</evidence>
<feature type="repeat" description="WD" evidence="3">
    <location>
        <begin position="73"/>
        <end position="86"/>
    </location>
</feature>
<dbReference type="Gene3D" id="2.130.10.10">
    <property type="entry name" value="YVTN repeat-like/Quinoprotein amine dehydrogenase"/>
    <property type="match status" value="1"/>
</dbReference>
<dbReference type="InterPro" id="IPR036322">
    <property type="entry name" value="WD40_repeat_dom_sf"/>
</dbReference>
<sequence>MATTVAVGDFVGSLHLYDVERLVGLGEKNTNKSDSYNYVITDPAEAATFSAPHAHSSIINCMDGARAYGPPELATGSRDGSVRVWDCRQSAKPIVSLNPPSNNNNNTTNVRDCWAVALGNSHDPDERVLSCGYDNGDVKLFDLRTNKMLHEMNVGNGVCGLEFDRKDIPMNKLYISMLEGRVRCVDVRTCHSKLGYAYVDERCSNGTVWSTRVLPQNREVFMAGGGGELILRQYEYPPERERKDQDGVPMGVAGKVNALNTVKVGDQPINALDWNRGKEGLLACASLDQSLRVMLVTRLNLL</sequence>
<keyword evidence="5" id="KW-1185">Reference proteome</keyword>
<evidence type="ECO:0000313" key="5">
    <source>
        <dbReference type="Proteomes" id="UP000515908"/>
    </source>
</evidence>
<dbReference type="PANTHER" id="PTHR10971">
    <property type="entry name" value="MRNA EXPORT FACTOR AND BUB3"/>
    <property type="match status" value="1"/>
</dbReference>
<accession>A0A7G2CHE2</accession>
<evidence type="ECO:0000313" key="4">
    <source>
        <dbReference type="EMBL" id="CAD2217632.1"/>
    </source>
</evidence>
<gene>
    <name evidence="4" type="ORF">ADEAN_000511100</name>
</gene>
<evidence type="ECO:0000256" key="2">
    <source>
        <dbReference type="ARBA" id="ARBA00022737"/>
    </source>
</evidence>
<proteinExistence type="predicted"/>
<dbReference type="Pfam" id="PF00400">
    <property type="entry name" value="WD40"/>
    <property type="match status" value="1"/>
</dbReference>
<dbReference type="Proteomes" id="UP000515908">
    <property type="component" value="Chromosome 09"/>
</dbReference>
<dbReference type="InterPro" id="IPR015943">
    <property type="entry name" value="WD40/YVTN_repeat-like_dom_sf"/>
</dbReference>
<dbReference type="AlphaFoldDB" id="A0A7G2CHE2"/>
<dbReference type="EMBL" id="LR877153">
    <property type="protein sequence ID" value="CAD2217632.1"/>
    <property type="molecule type" value="Genomic_DNA"/>
</dbReference>
<dbReference type="VEuPathDB" id="TriTrypDB:ADEAN_000511100"/>
<dbReference type="SUPFAM" id="SSF50978">
    <property type="entry name" value="WD40 repeat-like"/>
    <property type="match status" value="1"/>
</dbReference>
<dbReference type="InterPro" id="IPR001680">
    <property type="entry name" value="WD40_rpt"/>
</dbReference>
<organism evidence="4 5">
    <name type="scientific">Angomonas deanei</name>
    <dbReference type="NCBI Taxonomy" id="59799"/>
    <lineage>
        <taxon>Eukaryota</taxon>
        <taxon>Discoba</taxon>
        <taxon>Euglenozoa</taxon>
        <taxon>Kinetoplastea</taxon>
        <taxon>Metakinetoplastina</taxon>
        <taxon>Trypanosomatida</taxon>
        <taxon>Trypanosomatidae</taxon>
        <taxon>Strigomonadinae</taxon>
        <taxon>Angomonas</taxon>
    </lineage>
</organism>
<keyword evidence="2" id="KW-0677">Repeat</keyword>
<protein>
    <submittedName>
        <fullName evidence="4">WD domain, G-beta repeat, putative</fullName>
    </submittedName>
</protein>